<keyword evidence="9" id="KW-1185">Reference proteome</keyword>
<dbReference type="SMART" id="SM00186">
    <property type="entry name" value="FBG"/>
    <property type="match status" value="1"/>
</dbReference>
<dbReference type="InterPro" id="IPR037579">
    <property type="entry name" value="FIB_ANG-like"/>
</dbReference>
<evidence type="ECO:0000256" key="3">
    <source>
        <dbReference type="ARBA" id="ARBA00022729"/>
    </source>
</evidence>
<dbReference type="CDD" id="cd00087">
    <property type="entry name" value="FReD"/>
    <property type="match status" value="1"/>
</dbReference>
<dbReference type="PROSITE" id="PS00514">
    <property type="entry name" value="FIBRINOGEN_C_1"/>
    <property type="match status" value="1"/>
</dbReference>
<dbReference type="GO" id="GO:0042730">
    <property type="term" value="P:fibrinolysis"/>
    <property type="evidence" value="ECO:0007669"/>
    <property type="project" value="TreeGrafter"/>
</dbReference>
<dbReference type="InterPro" id="IPR002181">
    <property type="entry name" value="Fibrinogen_a/b/g_C_dom"/>
</dbReference>
<dbReference type="PANTHER" id="PTHR47221:SF6">
    <property type="entry name" value="FIBRINOGEN ALPHA CHAIN"/>
    <property type="match status" value="1"/>
</dbReference>
<reference evidence="8 9" key="1">
    <citation type="submission" date="2019-04" db="EMBL/GenBank/DDBJ databases">
        <title>Chromosome genome assembly for Takifugu flavidus.</title>
        <authorList>
            <person name="Xiao S."/>
        </authorList>
    </citation>
    <scope>NUCLEOTIDE SEQUENCE [LARGE SCALE GENOMIC DNA]</scope>
    <source>
        <strain evidence="8">HTHZ2018</strain>
        <tissue evidence="8">Muscle</tissue>
    </source>
</reference>
<dbReference type="EMBL" id="RHFK02000005">
    <property type="protein sequence ID" value="TWW75512.1"/>
    <property type="molecule type" value="Genomic_DNA"/>
</dbReference>
<dbReference type="GO" id="GO:0072377">
    <property type="term" value="P:blood coagulation, common pathway"/>
    <property type="evidence" value="ECO:0007669"/>
    <property type="project" value="TreeGrafter"/>
</dbReference>
<dbReference type="GO" id="GO:0070527">
    <property type="term" value="P:platelet aggregation"/>
    <property type="evidence" value="ECO:0007669"/>
    <property type="project" value="TreeGrafter"/>
</dbReference>
<evidence type="ECO:0000313" key="8">
    <source>
        <dbReference type="EMBL" id="TWW75512.1"/>
    </source>
</evidence>
<protein>
    <submittedName>
        <fullName evidence="8">Fibroleukin Cytotoxic T-lymphocyte-specific protein</fullName>
    </submittedName>
</protein>
<dbReference type="Proteomes" id="UP000324091">
    <property type="component" value="Chromosome 13"/>
</dbReference>
<dbReference type="NCBIfam" id="NF040941">
    <property type="entry name" value="GGGWT_bact"/>
    <property type="match status" value="1"/>
</dbReference>
<evidence type="ECO:0000256" key="6">
    <source>
        <dbReference type="ARBA" id="ARBA00023180"/>
    </source>
</evidence>
<dbReference type="InterPro" id="IPR014716">
    <property type="entry name" value="Fibrinogen_a/b/g_C_1"/>
</dbReference>
<keyword evidence="4" id="KW-0175">Coiled coil</keyword>
<dbReference type="SUPFAM" id="SSF56496">
    <property type="entry name" value="Fibrinogen C-terminal domain-like"/>
    <property type="match status" value="1"/>
</dbReference>
<gene>
    <name evidence="8" type="ORF">D4764_13G0001740</name>
</gene>
<keyword evidence="2" id="KW-0964">Secreted</keyword>
<dbReference type="GO" id="GO:0030674">
    <property type="term" value="F:protein-macromolecule adaptor activity"/>
    <property type="evidence" value="ECO:0007669"/>
    <property type="project" value="TreeGrafter"/>
</dbReference>
<keyword evidence="3" id="KW-0732">Signal</keyword>
<dbReference type="PANTHER" id="PTHR47221">
    <property type="entry name" value="FIBRINOGEN ALPHA CHAIN"/>
    <property type="match status" value="1"/>
</dbReference>
<evidence type="ECO:0000256" key="4">
    <source>
        <dbReference type="ARBA" id="ARBA00023054"/>
    </source>
</evidence>
<keyword evidence="5" id="KW-1015">Disulfide bond</keyword>
<evidence type="ECO:0000313" key="9">
    <source>
        <dbReference type="Proteomes" id="UP000324091"/>
    </source>
</evidence>
<evidence type="ECO:0000259" key="7">
    <source>
        <dbReference type="PROSITE" id="PS51406"/>
    </source>
</evidence>
<proteinExistence type="predicted"/>
<name>A0A5C6P749_9TELE</name>
<keyword evidence="6" id="KW-0325">Glycoprotein</keyword>
<dbReference type="GO" id="GO:0005577">
    <property type="term" value="C:fibrinogen complex"/>
    <property type="evidence" value="ECO:0007669"/>
    <property type="project" value="TreeGrafter"/>
</dbReference>
<feature type="domain" description="Fibrinogen C-terminal" evidence="7">
    <location>
        <begin position="1"/>
        <end position="189"/>
    </location>
</feature>
<dbReference type="Gene3D" id="3.90.215.10">
    <property type="entry name" value="Gamma Fibrinogen, chain A, domain 1"/>
    <property type="match status" value="1"/>
</dbReference>
<comment type="subcellular location">
    <subcellularLocation>
        <location evidence="1">Secreted</location>
    </subcellularLocation>
</comment>
<dbReference type="InterPro" id="IPR036056">
    <property type="entry name" value="Fibrinogen-like_C"/>
</dbReference>
<dbReference type="AlphaFoldDB" id="A0A5C6P749"/>
<sequence length="414" mass="46429">MRDCSDYLLRGKRKSGVYIVTPDLRSKSFPVFCDMELLGGGWTLLQRRQDGSVSFNRTWAEYRSGFGELDGGEFWLGNNVIHLLTRERDMMLRVELEDFEGEKGFAEYSQFRVASERLRYTLTVGGYSGNAGNALRFSKSYDHNHRAFTTLDRDHDRYPSGNCAAYYSSGWWFDACMAANLNGRYYTGRVSEMWSSMSRPGCFGLLRSLSFNSGKLTKPKCPLRTTRLFSVSASPNCPINDAPVRQWALEVNPFSTVRAQLGCSISVHPLDPHTFPEADRAFVTVHGAETEQQLGPEHFMVSYDEQSKELLISAKEVSSSVSVDLAAPIKSNLFITTRGKGSVQVKKMECDFCRVQTEEGNCLLHSVKGHQIEVKSEGGHVTGVGTIHGNVDISTRGYSVRATSRGQLMSYYFF</sequence>
<evidence type="ECO:0000256" key="2">
    <source>
        <dbReference type="ARBA" id="ARBA00022525"/>
    </source>
</evidence>
<dbReference type="GO" id="GO:0034116">
    <property type="term" value="P:positive regulation of heterotypic cell-cell adhesion"/>
    <property type="evidence" value="ECO:0007669"/>
    <property type="project" value="TreeGrafter"/>
</dbReference>
<dbReference type="Pfam" id="PF00147">
    <property type="entry name" value="Fibrinogen_C"/>
    <property type="match status" value="1"/>
</dbReference>
<comment type="caution">
    <text evidence="8">The sequence shown here is derived from an EMBL/GenBank/DDBJ whole genome shotgun (WGS) entry which is preliminary data.</text>
</comment>
<dbReference type="GO" id="GO:0005201">
    <property type="term" value="F:extracellular matrix structural constituent"/>
    <property type="evidence" value="ECO:0007669"/>
    <property type="project" value="TreeGrafter"/>
</dbReference>
<accession>A0A5C6P749</accession>
<evidence type="ECO:0000256" key="1">
    <source>
        <dbReference type="ARBA" id="ARBA00004613"/>
    </source>
</evidence>
<organism evidence="8 9">
    <name type="scientific">Takifugu flavidus</name>
    <name type="common">sansaifugu</name>
    <dbReference type="NCBI Taxonomy" id="433684"/>
    <lineage>
        <taxon>Eukaryota</taxon>
        <taxon>Metazoa</taxon>
        <taxon>Chordata</taxon>
        <taxon>Craniata</taxon>
        <taxon>Vertebrata</taxon>
        <taxon>Euteleostomi</taxon>
        <taxon>Actinopterygii</taxon>
        <taxon>Neopterygii</taxon>
        <taxon>Teleostei</taxon>
        <taxon>Neoteleostei</taxon>
        <taxon>Acanthomorphata</taxon>
        <taxon>Eupercaria</taxon>
        <taxon>Tetraodontiformes</taxon>
        <taxon>Tetradontoidea</taxon>
        <taxon>Tetraodontidae</taxon>
        <taxon>Takifugu</taxon>
    </lineage>
</organism>
<dbReference type="PROSITE" id="PS51406">
    <property type="entry name" value="FIBRINOGEN_C_2"/>
    <property type="match status" value="1"/>
</dbReference>
<evidence type="ECO:0000256" key="5">
    <source>
        <dbReference type="ARBA" id="ARBA00023157"/>
    </source>
</evidence>
<dbReference type="InterPro" id="IPR020837">
    <property type="entry name" value="Fibrinogen_CS"/>
</dbReference>